<dbReference type="EMBL" id="WIXE01007348">
    <property type="protein sequence ID" value="KAK5980492.1"/>
    <property type="molecule type" value="Genomic_DNA"/>
</dbReference>
<evidence type="ECO:0000313" key="2">
    <source>
        <dbReference type="EMBL" id="KAK5980492.1"/>
    </source>
</evidence>
<evidence type="ECO:0000256" key="1">
    <source>
        <dbReference type="SAM" id="MobiDB-lite"/>
    </source>
</evidence>
<feature type="non-terminal residue" evidence="2">
    <location>
        <position position="1"/>
    </location>
</feature>
<organism evidence="2 3">
    <name type="scientific">Trichostrongylus colubriformis</name>
    <name type="common">Black scour worm</name>
    <dbReference type="NCBI Taxonomy" id="6319"/>
    <lineage>
        <taxon>Eukaryota</taxon>
        <taxon>Metazoa</taxon>
        <taxon>Ecdysozoa</taxon>
        <taxon>Nematoda</taxon>
        <taxon>Chromadorea</taxon>
        <taxon>Rhabditida</taxon>
        <taxon>Rhabditina</taxon>
        <taxon>Rhabditomorpha</taxon>
        <taxon>Strongyloidea</taxon>
        <taxon>Trichostrongylidae</taxon>
        <taxon>Trichostrongylus</taxon>
    </lineage>
</organism>
<sequence>RAEGHIRHCLCLIDLDHITTKRLLASINSILLRVQQPLEMCRLFFLLLFCSILIANDCAIIRHGRVKRGCCAPCGECGGGFYPAGGFGRGYFPGGGGGYGRMGMFGGRRFGGFQYGRGPFGGYGPMGPMGPGPVGPIGPPPMAAAAASSGSQSEISISTSFKASSGSGSSFNAVGGR</sequence>
<proteinExistence type="predicted"/>
<gene>
    <name evidence="2" type="ORF">GCK32_006001</name>
</gene>
<protein>
    <submittedName>
        <fullName evidence="2">Uncharacterized protein</fullName>
    </submittedName>
</protein>
<dbReference type="Proteomes" id="UP001331761">
    <property type="component" value="Unassembled WGS sequence"/>
</dbReference>
<keyword evidence="3" id="KW-1185">Reference proteome</keyword>
<accession>A0AAN8IT22</accession>
<comment type="caution">
    <text evidence="2">The sequence shown here is derived from an EMBL/GenBank/DDBJ whole genome shotgun (WGS) entry which is preliminary data.</text>
</comment>
<dbReference type="AlphaFoldDB" id="A0AAN8IT22"/>
<reference evidence="2 3" key="1">
    <citation type="submission" date="2019-10" db="EMBL/GenBank/DDBJ databases">
        <title>Assembly and Annotation for the nematode Trichostrongylus colubriformis.</title>
        <authorList>
            <person name="Martin J."/>
        </authorList>
    </citation>
    <scope>NUCLEOTIDE SEQUENCE [LARGE SCALE GENOMIC DNA]</scope>
    <source>
        <strain evidence="2">G859</strain>
        <tissue evidence="2">Whole worm</tissue>
    </source>
</reference>
<feature type="region of interest" description="Disordered" evidence="1">
    <location>
        <begin position="156"/>
        <end position="177"/>
    </location>
</feature>
<feature type="compositionally biased region" description="Low complexity" evidence="1">
    <location>
        <begin position="156"/>
        <end position="171"/>
    </location>
</feature>
<evidence type="ECO:0000313" key="3">
    <source>
        <dbReference type="Proteomes" id="UP001331761"/>
    </source>
</evidence>
<name>A0AAN8IT22_TRICO</name>